<dbReference type="GO" id="GO:0016878">
    <property type="term" value="F:acid-thiol ligase activity"/>
    <property type="evidence" value="ECO:0007669"/>
    <property type="project" value="UniProtKB-ARBA"/>
</dbReference>
<reference evidence="5 6" key="1">
    <citation type="journal article" date="2013" name="Int. J. Syst. Evol. Microbiol.">
        <title>Ilumatobacter nonamiense sp. nov. and Ilumatobacter coccineum sp. nov., isolated from seashore sand.</title>
        <authorList>
            <person name="Matsumoto A."/>
            <person name="Kasai H."/>
            <person name="Matsuo Y."/>
            <person name="Shizuri Y."/>
            <person name="Ichikawa N."/>
            <person name="Fujita N."/>
            <person name="Omura S."/>
            <person name="Takahashi Y."/>
        </authorList>
    </citation>
    <scope>NUCLEOTIDE SEQUENCE [LARGE SCALE GENOMIC DNA]</scope>
    <source>
        <strain evidence="6">NBRC 103263 / KCTC 29153 / YM16-304</strain>
    </source>
</reference>
<dbReference type="PROSITE" id="PS00455">
    <property type="entry name" value="AMP_BINDING"/>
    <property type="match status" value="1"/>
</dbReference>
<evidence type="ECO:0000256" key="2">
    <source>
        <dbReference type="ARBA" id="ARBA00022598"/>
    </source>
</evidence>
<feature type="domain" description="AMP-dependent synthetase/ligase" evidence="3">
    <location>
        <begin position="8"/>
        <end position="378"/>
    </location>
</feature>
<dbReference type="Proteomes" id="UP000011863">
    <property type="component" value="Chromosome"/>
</dbReference>
<comment type="similarity">
    <text evidence="1">Belongs to the ATP-dependent AMP-binding enzyme family.</text>
</comment>
<organism evidence="5 6">
    <name type="scientific">Ilumatobacter coccineus (strain NBRC 103263 / KCTC 29153 / YM16-304)</name>
    <dbReference type="NCBI Taxonomy" id="1313172"/>
    <lineage>
        <taxon>Bacteria</taxon>
        <taxon>Bacillati</taxon>
        <taxon>Actinomycetota</taxon>
        <taxon>Acidimicrobiia</taxon>
        <taxon>Acidimicrobiales</taxon>
        <taxon>Ilumatobacteraceae</taxon>
        <taxon>Ilumatobacter</taxon>
    </lineage>
</organism>
<gene>
    <name evidence="5" type="ORF">YM304_39320</name>
</gene>
<dbReference type="Pfam" id="PF00501">
    <property type="entry name" value="AMP-binding"/>
    <property type="match status" value="1"/>
</dbReference>
<dbReference type="InterPro" id="IPR050237">
    <property type="entry name" value="ATP-dep_AMP-bd_enzyme"/>
</dbReference>
<keyword evidence="6" id="KW-1185">Reference proteome</keyword>
<dbReference type="InterPro" id="IPR042099">
    <property type="entry name" value="ANL_N_sf"/>
</dbReference>
<evidence type="ECO:0000256" key="1">
    <source>
        <dbReference type="ARBA" id="ARBA00006432"/>
    </source>
</evidence>
<evidence type="ECO:0000259" key="4">
    <source>
        <dbReference type="Pfam" id="PF13193"/>
    </source>
</evidence>
<dbReference type="FunFam" id="3.30.300.30:FF:000008">
    <property type="entry name" value="2,3-dihydroxybenzoate-AMP ligase"/>
    <property type="match status" value="1"/>
</dbReference>
<protein>
    <submittedName>
        <fullName evidence="5">Putative fatty-acid--CoA ligase</fullName>
        <ecNumber evidence="5">6.2.1.-</ecNumber>
    </submittedName>
</protein>
<dbReference type="EMBL" id="AP012057">
    <property type="protein sequence ID" value="BAN04246.1"/>
    <property type="molecule type" value="Genomic_DNA"/>
</dbReference>
<accession>A0A6C7EJW8</accession>
<dbReference type="KEGG" id="aym:YM304_39320"/>
<dbReference type="Pfam" id="PF13193">
    <property type="entry name" value="AMP-binding_C"/>
    <property type="match status" value="1"/>
</dbReference>
<dbReference type="InterPro" id="IPR045851">
    <property type="entry name" value="AMP-bd_C_sf"/>
</dbReference>
<dbReference type="AlphaFoldDB" id="A0A6C7EJW8"/>
<evidence type="ECO:0000313" key="6">
    <source>
        <dbReference type="Proteomes" id="UP000011863"/>
    </source>
</evidence>
<dbReference type="EC" id="6.2.1.-" evidence="5"/>
<name>A0A6C7EJW8_ILUCY</name>
<dbReference type="OrthoDB" id="4363623at2"/>
<keyword evidence="2 5" id="KW-0436">Ligase</keyword>
<proteinExistence type="inferred from homology"/>
<evidence type="ECO:0000259" key="3">
    <source>
        <dbReference type="Pfam" id="PF00501"/>
    </source>
</evidence>
<dbReference type="Gene3D" id="3.40.50.12780">
    <property type="entry name" value="N-terminal domain of ligase-like"/>
    <property type="match status" value="1"/>
</dbReference>
<dbReference type="InterPro" id="IPR020845">
    <property type="entry name" value="AMP-binding_CS"/>
</dbReference>
<evidence type="ECO:0000313" key="5">
    <source>
        <dbReference type="EMBL" id="BAN04246.1"/>
    </source>
</evidence>
<dbReference type="PANTHER" id="PTHR43767">
    <property type="entry name" value="LONG-CHAIN-FATTY-ACID--COA LIGASE"/>
    <property type="match status" value="1"/>
</dbReference>
<sequence length="519" mass="55972">MLIGDIVRRNAQYFGDADALVVPGTTTRSWREVDDRSTRFANALLGLGLEKTDRLAVFSSNRAEYIEIFFATAKSGIIGAATNIRLAPSELASYLQYVEPTAIVVSADQVETARRFIDELPSLRFVIGVGDGHGFALDYDELVETSSSAAPDVTLDDTDIYQLGATSGTTGVPKGTILTHRNAIAAMLNWMAEMPIRDGDTNLQCIPMFFNPGGPAQLHPVMMKGGRSIIHAGFDPSEFIAAVAEYGVTHTTAVPTMIGMVLDHPEVADHDFSTLRAVVTGGSPVPPELIDRAERLFGSAVFRPFFGMAETYSCGLVLRPEHLETDADTAARRVASAGKPHPLIQARVIGDDDAEVPTDGTTSGELQLRGDTVSPGYFRMDDETAASRVDGWFKTGDIAVTHADGFITIVDRKKDVIITGGINVFSSEIENVVYTHPDVAQCAVIGVPHPQWGEAIHAVVVLRPGSDATEAAVIDHCAERLASYKKPRSLEFVDELPIGGTGKVLKRELRERYAARTSS</sequence>
<dbReference type="Gene3D" id="3.30.300.30">
    <property type="match status" value="1"/>
</dbReference>
<dbReference type="PANTHER" id="PTHR43767:SF1">
    <property type="entry name" value="NONRIBOSOMAL PEPTIDE SYNTHASE PES1 (EUROFUNG)-RELATED"/>
    <property type="match status" value="1"/>
</dbReference>
<dbReference type="RefSeq" id="WP_015443493.1">
    <property type="nucleotide sequence ID" value="NC_020520.1"/>
</dbReference>
<dbReference type="InterPro" id="IPR000873">
    <property type="entry name" value="AMP-dep_synth/lig_dom"/>
</dbReference>
<dbReference type="SUPFAM" id="SSF56801">
    <property type="entry name" value="Acetyl-CoA synthetase-like"/>
    <property type="match status" value="1"/>
</dbReference>
<feature type="domain" description="AMP-binding enzyme C-terminal" evidence="4">
    <location>
        <begin position="428"/>
        <end position="503"/>
    </location>
</feature>
<dbReference type="InterPro" id="IPR025110">
    <property type="entry name" value="AMP-bd_C"/>
</dbReference>